<comment type="function">
    <text evidence="7">This protein is part of the stalk that links CF(0) to CF(1). It either transmits conformational changes from CF(0) to CF(1) or is implicated in proton conduction.</text>
</comment>
<dbReference type="NCBIfam" id="TIGR01145">
    <property type="entry name" value="ATP_synt_delta"/>
    <property type="match status" value="1"/>
</dbReference>
<dbReference type="PROSITE" id="PS00389">
    <property type="entry name" value="ATPASE_DELTA"/>
    <property type="match status" value="1"/>
</dbReference>
<evidence type="ECO:0000256" key="6">
    <source>
        <dbReference type="ARBA" id="ARBA00023310"/>
    </source>
</evidence>
<keyword evidence="7" id="KW-0139">CF(1)</keyword>
<keyword evidence="3 7" id="KW-0375">Hydrogen ion transport</keyword>
<comment type="similarity">
    <text evidence="7">Belongs to the ATPase delta chain family.</text>
</comment>
<comment type="caution">
    <text evidence="8">The sequence shown here is derived from an EMBL/GenBank/DDBJ whole genome shotgun (WGS) entry which is preliminary data.</text>
</comment>
<dbReference type="GO" id="GO:0005886">
    <property type="term" value="C:plasma membrane"/>
    <property type="evidence" value="ECO:0007669"/>
    <property type="project" value="UniProtKB-SubCell"/>
</dbReference>
<keyword evidence="7" id="KW-1003">Cell membrane</keyword>
<organism evidence="8 9">
    <name type="scientific">Seonamhaeicola aphaedonensis</name>
    <dbReference type="NCBI Taxonomy" id="1461338"/>
    <lineage>
        <taxon>Bacteria</taxon>
        <taxon>Pseudomonadati</taxon>
        <taxon>Bacteroidota</taxon>
        <taxon>Flavobacteriia</taxon>
        <taxon>Flavobacteriales</taxon>
        <taxon>Flavobacteriaceae</taxon>
    </lineage>
</organism>
<gene>
    <name evidence="7" type="primary">atpH</name>
    <name evidence="8" type="ORF">DFQ02_103238</name>
</gene>
<evidence type="ECO:0000313" key="8">
    <source>
        <dbReference type="EMBL" id="RED48907.1"/>
    </source>
</evidence>
<keyword evidence="2 7" id="KW-0813">Transport</keyword>
<dbReference type="Gene3D" id="1.10.520.20">
    <property type="entry name" value="N-terminal domain of the delta subunit of the F1F0-ATP synthase"/>
    <property type="match status" value="1"/>
</dbReference>
<dbReference type="GO" id="GO:0045259">
    <property type="term" value="C:proton-transporting ATP synthase complex"/>
    <property type="evidence" value="ECO:0007669"/>
    <property type="project" value="UniProtKB-KW"/>
</dbReference>
<dbReference type="OrthoDB" id="9802471at2"/>
<dbReference type="InterPro" id="IPR020781">
    <property type="entry name" value="ATPase_OSCP/d_CS"/>
</dbReference>
<dbReference type="Proteomes" id="UP000256629">
    <property type="component" value="Unassembled WGS sequence"/>
</dbReference>
<keyword evidence="5 7" id="KW-0472">Membrane</keyword>
<dbReference type="GO" id="GO:0046933">
    <property type="term" value="F:proton-transporting ATP synthase activity, rotational mechanism"/>
    <property type="evidence" value="ECO:0007669"/>
    <property type="project" value="UniProtKB-UniRule"/>
</dbReference>
<proteinExistence type="inferred from homology"/>
<evidence type="ECO:0000256" key="1">
    <source>
        <dbReference type="ARBA" id="ARBA00004370"/>
    </source>
</evidence>
<comment type="function">
    <text evidence="7">F(1)F(0) ATP synthase produces ATP from ADP in the presence of a proton or sodium gradient. F-type ATPases consist of two structural domains, F(1) containing the extramembraneous catalytic core and F(0) containing the membrane proton channel, linked together by a central stalk and a peripheral stalk. During catalysis, ATP synthesis in the catalytic domain of F(1) is coupled via a rotary mechanism of the central stalk subunits to proton translocation.</text>
</comment>
<evidence type="ECO:0000256" key="5">
    <source>
        <dbReference type="ARBA" id="ARBA00023136"/>
    </source>
</evidence>
<evidence type="ECO:0000313" key="9">
    <source>
        <dbReference type="Proteomes" id="UP000256629"/>
    </source>
</evidence>
<keyword evidence="4 7" id="KW-0406">Ion transport</keyword>
<dbReference type="PANTHER" id="PTHR11910">
    <property type="entry name" value="ATP SYNTHASE DELTA CHAIN"/>
    <property type="match status" value="1"/>
</dbReference>
<keyword evidence="9" id="KW-1185">Reference proteome</keyword>
<reference evidence="8 9" key="1">
    <citation type="submission" date="2018-07" db="EMBL/GenBank/DDBJ databases">
        <title>Genomic Encyclopedia of Type Strains, Phase III (KMG-III): the genomes of soil and plant-associated and newly described type strains.</title>
        <authorList>
            <person name="Whitman W."/>
        </authorList>
    </citation>
    <scope>NUCLEOTIDE SEQUENCE [LARGE SCALE GENOMIC DNA]</scope>
    <source>
        <strain evidence="8 9">CECT 8487</strain>
    </source>
</reference>
<name>A0A3D9HHD2_9FLAO</name>
<dbReference type="SUPFAM" id="SSF47928">
    <property type="entry name" value="N-terminal domain of the delta subunit of the F1F0-ATP synthase"/>
    <property type="match status" value="1"/>
</dbReference>
<dbReference type="Pfam" id="PF00213">
    <property type="entry name" value="OSCP"/>
    <property type="match status" value="1"/>
</dbReference>
<dbReference type="InterPro" id="IPR026015">
    <property type="entry name" value="ATP_synth_OSCP/delta_N_sf"/>
</dbReference>
<dbReference type="EMBL" id="QRDX01000003">
    <property type="protein sequence ID" value="RED48907.1"/>
    <property type="molecule type" value="Genomic_DNA"/>
</dbReference>
<dbReference type="InterPro" id="IPR000711">
    <property type="entry name" value="ATPase_OSCP/dsu"/>
</dbReference>
<dbReference type="RefSeq" id="WP_116040279.1">
    <property type="nucleotide sequence ID" value="NZ_QRDX01000003.1"/>
</dbReference>
<evidence type="ECO:0000256" key="3">
    <source>
        <dbReference type="ARBA" id="ARBA00022781"/>
    </source>
</evidence>
<sequence length="178" mass="19522">MAGTRAAIRYAKAALSLASDQKAAEAVNNDMIAIAKTISENEELDQVLKSSVVKTEVKSAVLSKIFPKLTKVSSSLFNLLIDNKRIGILGDVAQKYTELFDELNGKEIAQVTTAIPMTKALEIKVLAKVKQLTNKAVELENIVDESIIGGFILRIGDKQYNASVQNKLNRLKREFSIN</sequence>
<comment type="subcellular location">
    <subcellularLocation>
        <location evidence="7">Cell membrane</location>
        <topology evidence="7">Peripheral membrane protein</topology>
    </subcellularLocation>
    <subcellularLocation>
        <location evidence="1">Membrane</location>
    </subcellularLocation>
</comment>
<protein>
    <recommendedName>
        <fullName evidence="7">ATP synthase subunit delta</fullName>
    </recommendedName>
    <alternativeName>
        <fullName evidence="7">ATP synthase F(1) sector subunit delta</fullName>
    </alternativeName>
    <alternativeName>
        <fullName evidence="7">F-type ATPase subunit delta</fullName>
        <shortName evidence="7">F-ATPase subunit delta</shortName>
    </alternativeName>
</protein>
<evidence type="ECO:0000256" key="4">
    <source>
        <dbReference type="ARBA" id="ARBA00023065"/>
    </source>
</evidence>
<evidence type="ECO:0000256" key="7">
    <source>
        <dbReference type="HAMAP-Rule" id="MF_01416"/>
    </source>
</evidence>
<dbReference type="PRINTS" id="PR00125">
    <property type="entry name" value="ATPASEDELTA"/>
</dbReference>
<accession>A0A3D9HHD2</accession>
<keyword evidence="6 7" id="KW-0066">ATP synthesis</keyword>
<dbReference type="HAMAP" id="MF_01416">
    <property type="entry name" value="ATP_synth_delta_bact"/>
    <property type="match status" value="1"/>
</dbReference>
<evidence type="ECO:0000256" key="2">
    <source>
        <dbReference type="ARBA" id="ARBA00022448"/>
    </source>
</evidence>
<dbReference type="AlphaFoldDB" id="A0A3D9HHD2"/>